<keyword evidence="3" id="KW-1185">Reference proteome</keyword>
<evidence type="ECO:0000313" key="3">
    <source>
        <dbReference type="Proteomes" id="UP001156441"/>
    </source>
</evidence>
<evidence type="ECO:0008006" key="4">
    <source>
        <dbReference type="Google" id="ProtNLM"/>
    </source>
</evidence>
<evidence type="ECO:0000313" key="2">
    <source>
        <dbReference type="EMBL" id="MCT2581882.1"/>
    </source>
</evidence>
<organism evidence="2 3">
    <name type="scientific">Actinophytocola gossypii</name>
    <dbReference type="NCBI Taxonomy" id="2812003"/>
    <lineage>
        <taxon>Bacteria</taxon>
        <taxon>Bacillati</taxon>
        <taxon>Actinomycetota</taxon>
        <taxon>Actinomycetes</taxon>
        <taxon>Pseudonocardiales</taxon>
        <taxon>Pseudonocardiaceae</taxon>
    </lineage>
</organism>
<dbReference type="EMBL" id="JAFFZE010000004">
    <property type="protein sequence ID" value="MCT2581882.1"/>
    <property type="molecule type" value="Genomic_DNA"/>
</dbReference>
<sequence>MEARYELAARRLRDQLNELREDLAEARLRRERAEADLGGTPRRRDRSRFVNSLLNGDAVTFERKAPLWRELRRCSRAVKRIERRTPRVEAKLTAVVHKGLKRGDAEYRSMSASLRREKHLRRSCRRLLNAISTARRLIGAKSNGDVAKALRRVRSCGLDVNRMLPAHQSVGLDAIRGLGNHELTKPRLDGIEQRTKAVLTETGVRERDIAARRRARAEHVRARFT</sequence>
<evidence type="ECO:0000256" key="1">
    <source>
        <dbReference type="SAM" id="Coils"/>
    </source>
</evidence>
<dbReference type="RefSeq" id="WP_260189239.1">
    <property type="nucleotide sequence ID" value="NZ_JAFFZE010000004.1"/>
</dbReference>
<accession>A0ABT2J1Z8</accession>
<protein>
    <recommendedName>
        <fullName evidence="4">CHAD domain-containing protein</fullName>
    </recommendedName>
</protein>
<gene>
    <name evidence="2" type="ORF">JT362_01950</name>
</gene>
<dbReference type="Proteomes" id="UP001156441">
    <property type="component" value="Unassembled WGS sequence"/>
</dbReference>
<reference evidence="2 3" key="1">
    <citation type="submission" date="2021-02" db="EMBL/GenBank/DDBJ databases">
        <title>Actinophytocola xerophila sp. nov., isolated from soil of cotton cropping field.</title>
        <authorList>
            <person name="Huang R."/>
            <person name="Chen X."/>
            <person name="Ge X."/>
            <person name="Liu W."/>
        </authorList>
    </citation>
    <scope>NUCLEOTIDE SEQUENCE [LARGE SCALE GENOMIC DNA]</scope>
    <source>
        <strain evidence="2 3">S1-96</strain>
    </source>
</reference>
<comment type="caution">
    <text evidence="2">The sequence shown here is derived from an EMBL/GenBank/DDBJ whole genome shotgun (WGS) entry which is preliminary data.</text>
</comment>
<feature type="coiled-coil region" evidence="1">
    <location>
        <begin position="2"/>
        <end position="36"/>
    </location>
</feature>
<proteinExistence type="predicted"/>
<name>A0ABT2J1Z8_9PSEU</name>
<keyword evidence="1" id="KW-0175">Coiled coil</keyword>